<feature type="compositionally biased region" description="Low complexity" evidence="1">
    <location>
        <begin position="21"/>
        <end position="30"/>
    </location>
</feature>
<reference evidence="3 4" key="1">
    <citation type="submission" date="2019-07" db="EMBL/GenBank/DDBJ databases">
        <title>Finished genome of Venturia effusa.</title>
        <authorList>
            <person name="Young C.A."/>
            <person name="Cox M.P."/>
            <person name="Ganley A.R.D."/>
            <person name="David W.J."/>
        </authorList>
    </citation>
    <scope>NUCLEOTIDE SEQUENCE [LARGE SCALE GENOMIC DNA]</scope>
    <source>
        <strain evidence="4">albino</strain>
    </source>
</reference>
<feature type="compositionally biased region" description="Polar residues" evidence="1">
    <location>
        <begin position="341"/>
        <end position="380"/>
    </location>
</feature>
<feature type="compositionally biased region" description="Low complexity" evidence="1">
    <location>
        <begin position="108"/>
        <end position="117"/>
    </location>
</feature>
<dbReference type="OrthoDB" id="5598028at2759"/>
<feature type="compositionally biased region" description="Basic and acidic residues" evidence="1">
    <location>
        <begin position="34"/>
        <end position="43"/>
    </location>
</feature>
<feature type="compositionally biased region" description="Basic and acidic residues" evidence="1">
    <location>
        <begin position="229"/>
        <end position="242"/>
    </location>
</feature>
<gene>
    <name evidence="3" type="ORF">FKW77_003790</name>
</gene>
<dbReference type="InterPro" id="IPR058934">
    <property type="entry name" value="YMC020W-like"/>
</dbReference>
<dbReference type="Proteomes" id="UP000316270">
    <property type="component" value="Chromosome 14"/>
</dbReference>
<dbReference type="InterPro" id="IPR058933">
    <property type="entry name" value="YMC020W-like_ab_hydrolase"/>
</dbReference>
<feature type="compositionally biased region" description="Polar residues" evidence="1">
    <location>
        <begin position="389"/>
        <end position="401"/>
    </location>
</feature>
<dbReference type="EMBL" id="CP042198">
    <property type="protein sequence ID" value="QDS75970.1"/>
    <property type="molecule type" value="Genomic_DNA"/>
</dbReference>
<evidence type="ECO:0000256" key="1">
    <source>
        <dbReference type="SAM" id="MobiDB-lite"/>
    </source>
</evidence>
<proteinExistence type="predicted"/>
<name>A0A517LK04_9PEZI</name>
<feature type="compositionally biased region" description="Basic and acidic residues" evidence="1">
    <location>
        <begin position="443"/>
        <end position="457"/>
    </location>
</feature>
<feature type="compositionally biased region" description="Basic and acidic residues" evidence="1">
    <location>
        <begin position="299"/>
        <end position="312"/>
    </location>
</feature>
<feature type="compositionally biased region" description="Polar residues" evidence="1">
    <location>
        <begin position="411"/>
        <end position="424"/>
    </location>
</feature>
<feature type="compositionally biased region" description="Low complexity" evidence="1">
    <location>
        <begin position="212"/>
        <end position="224"/>
    </location>
</feature>
<feature type="compositionally biased region" description="Basic and acidic residues" evidence="1">
    <location>
        <begin position="268"/>
        <end position="284"/>
    </location>
</feature>
<feature type="domain" description="YMC020W-like alpha/beta hydrolase" evidence="2">
    <location>
        <begin position="556"/>
        <end position="915"/>
    </location>
</feature>
<evidence type="ECO:0000259" key="2">
    <source>
        <dbReference type="Pfam" id="PF26147"/>
    </source>
</evidence>
<feature type="compositionally biased region" description="Basic and acidic residues" evidence="1">
    <location>
        <begin position="482"/>
        <end position="492"/>
    </location>
</feature>
<feature type="compositionally biased region" description="Polar residues" evidence="1">
    <location>
        <begin position="63"/>
        <end position="91"/>
    </location>
</feature>
<dbReference type="Pfam" id="PF26147">
    <property type="entry name" value="AB_HYDROLASE_YMC0-YMC35"/>
    <property type="match status" value="1"/>
</dbReference>
<evidence type="ECO:0000313" key="3">
    <source>
        <dbReference type="EMBL" id="QDS75970.1"/>
    </source>
</evidence>
<dbReference type="PANTHER" id="PTHR47349">
    <property type="entry name" value="CHROMOSOME 8, WHOLE GENOME SHOTGUN SEQUENCE"/>
    <property type="match status" value="1"/>
</dbReference>
<feature type="region of interest" description="Disordered" evidence="1">
    <location>
        <begin position="19"/>
        <end position="535"/>
    </location>
</feature>
<feature type="compositionally biased region" description="Low complexity" evidence="1">
    <location>
        <begin position="169"/>
        <end position="181"/>
    </location>
</feature>
<organism evidence="3 4">
    <name type="scientific">Venturia effusa</name>
    <dbReference type="NCBI Taxonomy" id="50376"/>
    <lineage>
        <taxon>Eukaryota</taxon>
        <taxon>Fungi</taxon>
        <taxon>Dikarya</taxon>
        <taxon>Ascomycota</taxon>
        <taxon>Pezizomycotina</taxon>
        <taxon>Dothideomycetes</taxon>
        <taxon>Pleosporomycetidae</taxon>
        <taxon>Venturiales</taxon>
        <taxon>Venturiaceae</taxon>
        <taxon>Venturia</taxon>
    </lineage>
</organism>
<dbReference type="PANTHER" id="PTHR47349:SF1">
    <property type="entry name" value="AER328WP"/>
    <property type="match status" value="1"/>
</dbReference>
<protein>
    <recommendedName>
        <fullName evidence="2">YMC020W-like alpha/beta hydrolase domain-containing protein</fullName>
    </recommendedName>
</protein>
<accession>A0A517LK04</accession>
<sequence length="956" mass="104107">MTMLALGGYELADWHVDMNNTTTDDSTKTTGPKRRFDLVDRITSRIPMGPRKKSKPSDEETQKQNPSPAEPFTTSQTESSTKPEINSIHPQSSRERVAAPTIPKAIESSSSQSSSQSLQPATASKDVKNPNPKTSNSSLIDATLGDKKSWYGSWTGKGKPIVEVAKDNAPASPARPSTARAFEGERRSSAASIAGPSPRRYMSGSQTPQSKAAASVSVSNLSVAFNQAGEDKAKDAKLKDVSTPDDETNTKAVSDPPLPPDPILEPQADTKKDKADQNQTKEKQAASGGWFGWWSRPDGYVEKSASEAKDEASAEAQQQPLPITPLAERKPPKLVEASPVLQPSVTENIDATTKQQADTNTGSVSRSTWFGLWSTQQNAQAEVPKPPAISSSPTTKDNSVQLPPPMKQEDPTTTSETASINSGKDSVRGMSRKKSTGWAFWSREPRDEESGDVHKLVGELAVADTPSQTSPEAAQFNEQEEAAPKEPPKETAKAPLRSKLGSLRGRNRVKEKESLSEASTPAKGTPSGSPIRKPDTLTAAVRSAATETKKDTSLLLPEFRSTYSLQQQPSLWDQIRRYVLGNNEHASGAHLHITPTPPQIKKAIAIGIHGFFPSPIFQKILGQPTGTSIRFSNSAAQAIKNWTDERGYECEIEKIALEGEGFIADRVDTLWKLLLNWVEHLRQADFIMVACHSQGVPVAIMLVAKLIAFGCVSSARIGVCAMAGINLGPFAEYKSRIFGGSALELFDFGNPSSKVSQMYQHALEEVLRFGTRIVYVGSIDDQLVSMEARQSSTFSTLTHPLVYRAVFVDGRLHTSDFLSNLIGFTLKLRNLGLSDHGLIRELSPAVAGSLYTGEGHSSLYHHLPIYELAVKHSLETTSLAKPVKPVIKKYEGPPGLKEANPYFLPWAMRGILEEEVVKRELGSDIELLLGMFEEWKPVSKGLKDVKFRLDAVRSKL</sequence>
<feature type="compositionally biased region" description="Polar residues" evidence="1">
    <location>
        <begin position="131"/>
        <end position="140"/>
    </location>
</feature>
<dbReference type="AlphaFoldDB" id="A0A517LK04"/>
<evidence type="ECO:0000313" key="4">
    <source>
        <dbReference type="Proteomes" id="UP000316270"/>
    </source>
</evidence>
<keyword evidence="4" id="KW-1185">Reference proteome</keyword>